<gene>
    <name evidence="2" type="ORF">SEMRO_92_G048110.1</name>
</gene>
<protein>
    <submittedName>
        <fullName evidence="2">Uncharacterized protein</fullName>
    </submittedName>
</protein>
<dbReference type="EMBL" id="CAICTM010000091">
    <property type="protein sequence ID" value="CAB9500797.1"/>
    <property type="molecule type" value="Genomic_DNA"/>
</dbReference>
<reference evidence="2" key="1">
    <citation type="submission" date="2020-06" db="EMBL/GenBank/DDBJ databases">
        <authorList>
            <consortium name="Plant Systems Biology data submission"/>
        </authorList>
    </citation>
    <scope>NUCLEOTIDE SEQUENCE</scope>
    <source>
        <strain evidence="2">D6</strain>
    </source>
</reference>
<proteinExistence type="predicted"/>
<feature type="signal peptide" evidence="1">
    <location>
        <begin position="1"/>
        <end position="28"/>
    </location>
</feature>
<sequence>MPSSLVIPAKNMVVLMVVVLLSTQTIWNQSRSIEAVSKPPRDPLPLDGGFRLCRINPEPVLGQDNVEMPGLELPMSFQCTGDLYDQFATLLEQVIQKRAVNGSQWGKRKTILPASRASRSRSVLIMGNSHTRQLASTMLCQYKDQIMNTTTLYTVPGFVANGILRFQMKHDLTIYVTTNCPFVYSPNWDQILNSILPQPLSAMDAIIMGEFNSFSDSSGTNHYKMMMAYQKEHPNSTIDFETIPPPTVQDLADKYTGPIIHVSMFAKRSAGRSNRMMKQFQNETSRTNVQYVKGRKYVYAMQELQAAPAKQNRNRFLQRLLFWSTRPPPLYECSSDQRTKVGTCNTEVNSPRFSNGHRCIGSRGGHPDLIAWDVVQALYKLLPS</sequence>
<name>A0A9N8DDI4_9STRA</name>
<keyword evidence="1" id="KW-0732">Signal</keyword>
<dbReference type="AlphaFoldDB" id="A0A9N8DDI4"/>
<evidence type="ECO:0000313" key="3">
    <source>
        <dbReference type="Proteomes" id="UP001153069"/>
    </source>
</evidence>
<organism evidence="2 3">
    <name type="scientific">Seminavis robusta</name>
    <dbReference type="NCBI Taxonomy" id="568900"/>
    <lineage>
        <taxon>Eukaryota</taxon>
        <taxon>Sar</taxon>
        <taxon>Stramenopiles</taxon>
        <taxon>Ochrophyta</taxon>
        <taxon>Bacillariophyta</taxon>
        <taxon>Bacillariophyceae</taxon>
        <taxon>Bacillariophycidae</taxon>
        <taxon>Naviculales</taxon>
        <taxon>Naviculaceae</taxon>
        <taxon>Seminavis</taxon>
    </lineage>
</organism>
<feature type="chain" id="PRO_5040337548" evidence="1">
    <location>
        <begin position="29"/>
        <end position="384"/>
    </location>
</feature>
<dbReference type="OrthoDB" id="48882at2759"/>
<accession>A0A9N8DDI4</accession>
<evidence type="ECO:0000313" key="2">
    <source>
        <dbReference type="EMBL" id="CAB9500797.1"/>
    </source>
</evidence>
<dbReference type="Proteomes" id="UP001153069">
    <property type="component" value="Unassembled WGS sequence"/>
</dbReference>
<comment type="caution">
    <text evidence="2">The sequence shown here is derived from an EMBL/GenBank/DDBJ whole genome shotgun (WGS) entry which is preliminary data.</text>
</comment>
<keyword evidence="3" id="KW-1185">Reference proteome</keyword>
<evidence type="ECO:0000256" key="1">
    <source>
        <dbReference type="SAM" id="SignalP"/>
    </source>
</evidence>